<feature type="region of interest" description="Disordered" evidence="1">
    <location>
        <begin position="1"/>
        <end position="55"/>
    </location>
</feature>
<proteinExistence type="predicted"/>
<evidence type="ECO:0000313" key="3">
    <source>
        <dbReference type="Proteomes" id="UP001303760"/>
    </source>
</evidence>
<organism evidence="2 3">
    <name type="scientific">Achaetomium macrosporum</name>
    <dbReference type="NCBI Taxonomy" id="79813"/>
    <lineage>
        <taxon>Eukaryota</taxon>
        <taxon>Fungi</taxon>
        <taxon>Dikarya</taxon>
        <taxon>Ascomycota</taxon>
        <taxon>Pezizomycotina</taxon>
        <taxon>Sordariomycetes</taxon>
        <taxon>Sordariomycetidae</taxon>
        <taxon>Sordariales</taxon>
        <taxon>Chaetomiaceae</taxon>
        <taxon>Achaetomium</taxon>
    </lineage>
</organism>
<dbReference type="AlphaFoldDB" id="A0AAN7H669"/>
<evidence type="ECO:0000313" key="2">
    <source>
        <dbReference type="EMBL" id="KAK4236896.1"/>
    </source>
</evidence>
<protein>
    <submittedName>
        <fullName evidence="2">Uncharacterized protein</fullName>
    </submittedName>
</protein>
<gene>
    <name evidence="2" type="ORF">C8A03DRAFT_16508</name>
</gene>
<feature type="non-terminal residue" evidence="2">
    <location>
        <position position="1"/>
    </location>
</feature>
<comment type="caution">
    <text evidence="2">The sequence shown here is derived from an EMBL/GenBank/DDBJ whole genome shotgun (WGS) entry which is preliminary data.</text>
</comment>
<dbReference type="EMBL" id="MU860166">
    <property type="protein sequence ID" value="KAK4236896.1"/>
    <property type="molecule type" value="Genomic_DNA"/>
</dbReference>
<accession>A0AAN7H669</accession>
<reference evidence="2" key="1">
    <citation type="journal article" date="2023" name="Mol. Phylogenet. Evol.">
        <title>Genome-scale phylogeny and comparative genomics of the fungal order Sordariales.</title>
        <authorList>
            <person name="Hensen N."/>
            <person name="Bonometti L."/>
            <person name="Westerberg I."/>
            <person name="Brannstrom I.O."/>
            <person name="Guillou S."/>
            <person name="Cros-Aarteil S."/>
            <person name="Calhoun S."/>
            <person name="Haridas S."/>
            <person name="Kuo A."/>
            <person name="Mondo S."/>
            <person name="Pangilinan J."/>
            <person name="Riley R."/>
            <person name="LaButti K."/>
            <person name="Andreopoulos B."/>
            <person name="Lipzen A."/>
            <person name="Chen C."/>
            <person name="Yan M."/>
            <person name="Daum C."/>
            <person name="Ng V."/>
            <person name="Clum A."/>
            <person name="Steindorff A."/>
            <person name="Ohm R.A."/>
            <person name="Martin F."/>
            <person name="Silar P."/>
            <person name="Natvig D.O."/>
            <person name="Lalanne C."/>
            <person name="Gautier V."/>
            <person name="Ament-Velasquez S.L."/>
            <person name="Kruys A."/>
            <person name="Hutchinson M.I."/>
            <person name="Powell A.J."/>
            <person name="Barry K."/>
            <person name="Miller A.N."/>
            <person name="Grigoriev I.V."/>
            <person name="Debuchy R."/>
            <person name="Gladieux P."/>
            <person name="Hiltunen Thoren M."/>
            <person name="Johannesson H."/>
        </authorList>
    </citation>
    <scope>NUCLEOTIDE SEQUENCE</scope>
    <source>
        <strain evidence="2">CBS 532.94</strain>
    </source>
</reference>
<name>A0AAN7H669_9PEZI</name>
<evidence type="ECO:0000256" key="1">
    <source>
        <dbReference type="SAM" id="MobiDB-lite"/>
    </source>
</evidence>
<keyword evidence="3" id="KW-1185">Reference proteome</keyword>
<sequence length="166" mass="17510">EQRGGAPVASRAPGDKIRPRSRHFGSASKARHNKATSVTAKAPRQNAAGIPRREAARSVIGRQAIIRSATEEAAGRGRAVPVSNIFAQFLRPTPGRAAEQSAEVAPKPTGLSVPEPSHEATVQDVRNLQSEPPSPARDIVPSVVTSFGREAARSVFVANPNWKASA</sequence>
<feature type="compositionally biased region" description="Basic residues" evidence="1">
    <location>
        <begin position="19"/>
        <end position="34"/>
    </location>
</feature>
<feature type="region of interest" description="Disordered" evidence="1">
    <location>
        <begin position="93"/>
        <end position="118"/>
    </location>
</feature>
<dbReference type="Proteomes" id="UP001303760">
    <property type="component" value="Unassembled WGS sequence"/>
</dbReference>
<reference evidence="2" key="2">
    <citation type="submission" date="2023-05" db="EMBL/GenBank/DDBJ databases">
        <authorList>
            <consortium name="Lawrence Berkeley National Laboratory"/>
            <person name="Steindorff A."/>
            <person name="Hensen N."/>
            <person name="Bonometti L."/>
            <person name="Westerberg I."/>
            <person name="Brannstrom I.O."/>
            <person name="Guillou S."/>
            <person name="Cros-Aarteil S."/>
            <person name="Calhoun S."/>
            <person name="Haridas S."/>
            <person name="Kuo A."/>
            <person name="Mondo S."/>
            <person name="Pangilinan J."/>
            <person name="Riley R."/>
            <person name="Labutti K."/>
            <person name="Andreopoulos B."/>
            <person name="Lipzen A."/>
            <person name="Chen C."/>
            <person name="Yanf M."/>
            <person name="Daum C."/>
            <person name="Ng V."/>
            <person name="Clum A."/>
            <person name="Ohm R."/>
            <person name="Martin F."/>
            <person name="Silar P."/>
            <person name="Natvig D."/>
            <person name="Lalanne C."/>
            <person name="Gautier V."/>
            <person name="Ament-Velasquez S.L."/>
            <person name="Kruys A."/>
            <person name="Hutchinson M.I."/>
            <person name="Powell A.J."/>
            <person name="Barry K."/>
            <person name="Miller A.N."/>
            <person name="Grigoriev I.V."/>
            <person name="Debuchy R."/>
            <person name="Gladieux P."/>
            <person name="Thoren M.H."/>
            <person name="Johannesson H."/>
        </authorList>
    </citation>
    <scope>NUCLEOTIDE SEQUENCE</scope>
    <source>
        <strain evidence="2">CBS 532.94</strain>
    </source>
</reference>